<proteinExistence type="inferred from homology"/>
<dbReference type="Proteomes" id="UP000092461">
    <property type="component" value="Unassembled WGS sequence"/>
</dbReference>
<dbReference type="InterPro" id="IPR000873">
    <property type="entry name" value="AMP-dep_synth/lig_dom"/>
</dbReference>
<dbReference type="EnsemblMetazoa" id="LLOJ007008-RA">
    <property type="protein sequence ID" value="LLOJ007008-PA"/>
    <property type="gene ID" value="LLOJ007008"/>
</dbReference>
<dbReference type="Pfam" id="PF13193">
    <property type="entry name" value="AMP-binding_C"/>
    <property type="match status" value="2"/>
</dbReference>
<dbReference type="AlphaFoldDB" id="A0A1B0CQ59"/>
<dbReference type="FunFam" id="3.30.300.30:FF:000007">
    <property type="entry name" value="4-coumarate--CoA ligase 2"/>
    <property type="match status" value="1"/>
</dbReference>
<dbReference type="PANTHER" id="PTHR24096">
    <property type="entry name" value="LONG-CHAIN-FATTY-ACID--COA LIGASE"/>
    <property type="match status" value="1"/>
</dbReference>
<dbReference type="VEuPathDB" id="VectorBase:LLOJ007008"/>
<dbReference type="InterPro" id="IPR042099">
    <property type="entry name" value="ANL_N_sf"/>
</dbReference>
<dbReference type="Pfam" id="PF00501">
    <property type="entry name" value="AMP-binding"/>
    <property type="match status" value="2"/>
</dbReference>
<reference evidence="7" key="3">
    <citation type="submission" date="2020-05" db="UniProtKB">
        <authorList>
            <consortium name="EnsemblMetazoa"/>
        </authorList>
    </citation>
    <scope>IDENTIFICATION</scope>
    <source>
        <strain evidence="7">Jacobina</strain>
    </source>
</reference>
<feature type="domain" description="AMP-dependent synthetase/ligase" evidence="4">
    <location>
        <begin position="209"/>
        <end position="320"/>
    </location>
</feature>
<name>A0A1B0CQ59_LUTLO</name>
<dbReference type="EMBL" id="AJWK01023144">
    <property type="status" value="NOT_ANNOTATED_CDS"/>
    <property type="molecule type" value="Genomic_DNA"/>
</dbReference>
<reference evidence="8" key="1">
    <citation type="submission" date="2012-05" db="EMBL/GenBank/DDBJ databases">
        <title>Whole Genome Assembly of Lutzomyia longipalpis.</title>
        <authorList>
            <person name="Richards S."/>
            <person name="Qu C."/>
            <person name="Dillon R."/>
            <person name="Worley K."/>
            <person name="Scherer S."/>
            <person name="Batterton M."/>
            <person name="Taylor A."/>
            <person name="Hawes A."/>
            <person name="Hernandez B."/>
            <person name="Kovar C."/>
            <person name="Mandapat C."/>
            <person name="Pham C."/>
            <person name="Qu C."/>
            <person name="Jing C."/>
            <person name="Bess C."/>
            <person name="Bandaranaike D."/>
            <person name="Ngo D."/>
            <person name="Ongeri F."/>
            <person name="Arias F."/>
            <person name="Lara F."/>
            <person name="Weissenberger G."/>
            <person name="Kamau G."/>
            <person name="Han H."/>
            <person name="Shen H."/>
            <person name="Dinh H."/>
            <person name="Khalil I."/>
            <person name="Jones J."/>
            <person name="Shafer J."/>
            <person name="Jayaseelan J."/>
            <person name="Quiroz J."/>
            <person name="Blankenburg K."/>
            <person name="Nguyen L."/>
            <person name="Jackson L."/>
            <person name="Francisco L."/>
            <person name="Tang L.-Y."/>
            <person name="Pu L.-L."/>
            <person name="Perales L."/>
            <person name="Lorensuhewa L."/>
            <person name="Munidasa M."/>
            <person name="Coyle M."/>
            <person name="Taylor M."/>
            <person name="Puazo M."/>
            <person name="Firestine M."/>
            <person name="Scheel M."/>
            <person name="Javaid M."/>
            <person name="Wang M."/>
            <person name="Li M."/>
            <person name="Tabassum N."/>
            <person name="Saada N."/>
            <person name="Osuji N."/>
            <person name="Aqrawi P."/>
            <person name="Fu Q."/>
            <person name="Thornton R."/>
            <person name="Raj R."/>
            <person name="Goodspeed R."/>
            <person name="Mata R."/>
            <person name="Najjar R."/>
            <person name="Gubbala S."/>
            <person name="Lee S."/>
            <person name="Denson S."/>
            <person name="Patil S."/>
            <person name="Macmil S."/>
            <person name="Qi S."/>
            <person name="Matskevitch T."/>
            <person name="Palculict T."/>
            <person name="Mathew T."/>
            <person name="Vee V."/>
            <person name="Velamala V."/>
            <person name="Korchina V."/>
            <person name="Cai W."/>
            <person name="Liu W."/>
            <person name="Dai W."/>
            <person name="Zou X."/>
            <person name="Zhu Y."/>
            <person name="Zhang Y."/>
            <person name="Wu Y.-Q."/>
            <person name="Xin Y."/>
            <person name="Nazarath L."/>
            <person name="Kovar C."/>
            <person name="Han Y."/>
            <person name="Muzny D."/>
            <person name="Gibbs R."/>
        </authorList>
    </citation>
    <scope>NUCLEOTIDE SEQUENCE [LARGE SCALE GENOMIC DNA]</scope>
    <source>
        <strain evidence="8">Jacobina</strain>
    </source>
</reference>
<keyword evidence="8" id="KW-1185">Reference proteome</keyword>
<dbReference type="Gene3D" id="3.30.300.30">
    <property type="match status" value="2"/>
</dbReference>
<dbReference type="InterPro" id="IPR025110">
    <property type="entry name" value="AMP-bd_C"/>
</dbReference>
<dbReference type="SUPFAM" id="SSF56801">
    <property type="entry name" value="Acetyl-CoA synthetase-like"/>
    <property type="match status" value="2"/>
</dbReference>
<dbReference type="PANTHER" id="PTHR24096:SF353">
    <property type="entry name" value="GH16244P-RELATED"/>
    <property type="match status" value="1"/>
</dbReference>
<reference evidence="6" key="2">
    <citation type="journal article" date="2020" name="BMC">
        <title>Leishmania infection induces a limited differential gene expression in the sand fly midgut.</title>
        <authorList>
            <person name="Coutinho-Abreu I.V."/>
            <person name="Serafim T.D."/>
            <person name="Meneses C."/>
            <person name="Kamhawi S."/>
            <person name="Oliveira F."/>
            <person name="Valenzuela J.G."/>
        </authorList>
    </citation>
    <scope>NUCLEOTIDE SEQUENCE</scope>
    <source>
        <strain evidence="6">Jacobina</strain>
        <tissue evidence="6">Midgut</tissue>
    </source>
</reference>
<dbReference type="Gene3D" id="3.40.50.12780">
    <property type="entry name" value="N-terminal domain of ligase-like"/>
    <property type="match status" value="2"/>
</dbReference>
<feature type="domain" description="AMP-binding enzyme C-terminal" evidence="5">
    <location>
        <begin position="371"/>
        <end position="447"/>
    </location>
</feature>
<feature type="domain" description="AMP-dependent synthetase/ligase" evidence="4">
    <location>
        <begin position="1"/>
        <end position="58"/>
    </location>
</feature>
<comment type="similarity">
    <text evidence="2">Belongs to the ATP-dependent AMP-binding enzyme family.</text>
</comment>
<evidence type="ECO:0000256" key="2">
    <source>
        <dbReference type="ARBA" id="ARBA00006432"/>
    </source>
</evidence>
<comment type="subcellular location">
    <subcellularLocation>
        <location evidence="1">Peroxisome</location>
    </subcellularLocation>
</comment>
<dbReference type="InterPro" id="IPR045851">
    <property type="entry name" value="AMP-bd_C_sf"/>
</dbReference>
<accession>A0A1B0CQ59</accession>
<sequence length="470" mass="51556">MTESGTISTESSQSLKGSVGNLTAGCTAKITDDDGRLLGFGESGEICVQTKSQFLGYYGDPESTKEILDEDGWIHTGDLGYFDEDGLLFVTGRKKDILKYNNFHVTPSEIEEILETHPGVSQAVVVGIPDPVFTDLPAALVICKQGKQVSEEQLTEMIEKTLPDYKKLRGGIYFVDNLPMTASGKIQKFRAKDIAIGLFKQRTIRHKFPPAQAAQLMNCPLFEKDTLAGLNNYTCGGSMVTKELSNKMKQYLPKGALTIVYGMTESGTISTESSQSSKGSVGNLTAGCTAKITDDDGRLLGVGESGEICVQTKSQFLGYYGDPESTKETLDEDGWIHTGDLGYFDEDSLLFVTGRKKDILKYNNFHVTPSEIEEILETHPGVSQAVVVGIPDPVFTDLPAALVICKQGKYVSEEQLTEMIEKTLPDYKKLRGGIYFVDNLPMTASGKIQKFRAKDLAIGLFKQRTIRHKL</sequence>
<evidence type="ECO:0000256" key="1">
    <source>
        <dbReference type="ARBA" id="ARBA00004275"/>
    </source>
</evidence>
<dbReference type="EMBL" id="GITU01000415">
    <property type="protein sequence ID" value="MBC1169118.1"/>
    <property type="molecule type" value="Transcribed_RNA"/>
</dbReference>
<dbReference type="GO" id="GO:0046949">
    <property type="term" value="P:fatty-acyl-CoA biosynthetic process"/>
    <property type="evidence" value="ECO:0007669"/>
    <property type="project" value="TreeGrafter"/>
</dbReference>
<dbReference type="GO" id="GO:0005777">
    <property type="term" value="C:peroxisome"/>
    <property type="evidence" value="ECO:0007669"/>
    <property type="project" value="UniProtKB-SubCell"/>
</dbReference>
<dbReference type="VEuPathDB" id="VectorBase:LLONM1_011408"/>
<dbReference type="EMBL" id="AJWK01023143">
    <property type="status" value="NOT_ANNOTATED_CDS"/>
    <property type="molecule type" value="Genomic_DNA"/>
</dbReference>
<feature type="domain" description="AMP-binding enzyme C-terminal" evidence="5">
    <location>
        <begin position="109"/>
        <end position="185"/>
    </location>
</feature>
<evidence type="ECO:0000313" key="6">
    <source>
        <dbReference type="EMBL" id="MBC1169118.1"/>
    </source>
</evidence>
<keyword evidence="3" id="KW-0576">Peroxisome</keyword>
<evidence type="ECO:0000259" key="5">
    <source>
        <dbReference type="Pfam" id="PF13193"/>
    </source>
</evidence>
<evidence type="ECO:0000256" key="3">
    <source>
        <dbReference type="ARBA" id="ARBA00023140"/>
    </source>
</evidence>
<organism evidence="7 8">
    <name type="scientific">Lutzomyia longipalpis</name>
    <name type="common">Sand fly</name>
    <dbReference type="NCBI Taxonomy" id="7200"/>
    <lineage>
        <taxon>Eukaryota</taxon>
        <taxon>Metazoa</taxon>
        <taxon>Ecdysozoa</taxon>
        <taxon>Arthropoda</taxon>
        <taxon>Hexapoda</taxon>
        <taxon>Insecta</taxon>
        <taxon>Pterygota</taxon>
        <taxon>Neoptera</taxon>
        <taxon>Endopterygota</taxon>
        <taxon>Diptera</taxon>
        <taxon>Nematocera</taxon>
        <taxon>Psychodoidea</taxon>
        <taxon>Psychodidae</taxon>
        <taxon>Lutzomyia</taxon>
        <taxon>Lutzomyia</taxon>
    </lineage>
</organism>
<protein>
    <submittedName>
        <fullName evidence="6">Putative acyl-coa synthetase</fullName>
    </submittedName>
</protein>
<dbReference type="GO" id="GO:0004467">
    <property type="term" value="F:long-chain fatty acid-CoA ligase activity"/>
    <property type="evidence" value="ECO:0007669"/>
    <property type="project" value="TreeGrafter"/>
</dbReference>
<evidence type="ECO:0000313" key="8">
    <source>
        <dbReference type="Proteomes" id="UP000092461"/>
    </source>
</evidence>
<evidence type="ECO:0000259" key="4">
    <source>
        <dbReference type="Pfam" id="PF00501"/>
    </source>
</evidence>
<evidence type="ECO:0000313" key="7">
    <source>
        <dbReference type="EnsemblMetazoa" id="LLOJ007008-PA"/>
    </source>
</evidence>